<comment type="caution">
    <text evidence="2">The sequence shown here is derived from an EMBL/GenBank/DDBJ whole genome shotgun (WGS) entry which is preliminary data.</text>
</comment>
<organism evidence="2 3">
    <name type="scientific">Anaeromyxobacter diazotrophicus</name>
    <dbReference type="NCBI Taxonomy" id="2590199"/>
    <lineage>
        <taxon>Bacteria</taxon>
        <taxon>Pseudomonadati</taxon>
        <taxon>Myxococcota</taxon>
        <taxon>Myxococcia</taxon>
        <taxon>Myxococcales</taxon>
        <taxon>Cystobacterineae</taxon>
        <taxon>Anaeromyxobacteraceae</taxon>
        <taxon>Anaeromyxobacter</taxon>
    </lineage>
</organism>
<dbReference type="Pfam" id="PF05717">
    <property type="entry name" value="TnpB_IS66"/>
    <property type="match status" value="1"/>
</dbReference>
<keyword evidence="3" id="KW-1185">Reference proteome</keyword>
<dbReference type="EMBL" id="BJTG01000003">
    <property type="protein sequence ID" value="GEJ56619.1"/>
    <property type="molecule type" value="Genomic_DNA"/>
</dbReference>
<dbReference type="InterPro" id="IPR008878">
    <property type="entry name" value="Transposase_IS66_Orf2"/>
</dbReference>
<dbReference type="PANTHER" id="PTHR36455">
    <property type="match status" value="1"/>
</dbReference>
<dbReference type="PANTHER" id="PTHR36455:SF1">
    <property type="entry name" value="BLR8292 PROTEIN"/>
    <property type="match status" value="1"/>
</dbReference>
<name>A0A7I9VKH2_9BACT</name>
<evidence type="ECO:0008006" key="4">
    <source>
        <dbReference type="Google" id="ProtNLM"/>
    </source>
</evidence>
<dbReference type="AlphaFoldDB" id="A0A7I9VKH2"/>
<dbReference type="RefSeq" id="WP_176064125.1">
    <property type="nucleotide sequence ID" value="NZ_BJTG01000003.1"/>
</dbReference>
<dbReference type="NCBIfam" id="NF033819">
    <property type="entry name" value="IS66_TnpB"/>
    <property type="match status" value="1"/>
</dbReference>
<feature type="compositionally biased region" description="Basic and acidic residues" evidence="1">
    <location>
        <begin position="122"/>
        <end position="133"/>
    </location>
</feature>
<proteinExistence type="predicted"/>
<accession>A0A7I9VKH2</accession>
<protein>
    <recommendedName>
        <fullName evidence="4">Transposase</fullName>
    </recommendedName>
</protein>
<sequence length="133" mass="15196">MITIPRSVRIFIGSTPIDMRKSIDGLMAIVQEELEKDAYSGHLFVFVSRRCDRVKILTWDKGGFVLIYKRLERGQFKLPHMDASSMAVEIDATQLAMLLDGIDFGRVRRPEHWTPPSQVDRQAGRPMDKPPPT</sequence>
<evidence type="ECO:0000313" key="2">
    <source>
        <dbReference type="EMBL" id="GEJ56619.1"/>
    </source>
</evidence>
<evidence type="ECO:0000313" key="3">
    <source>
        <dbReference type="Proteomes" id="UP000503640"/>
    </source>
</evidence>
<evidence type="ECO:0000256" key="1">
    <source>
        <dbReference type="SAM" id="MobiDB-lite"/>
    </source>
</evidence>
<gene>
    <name evidence="2" type="ORF">AMYX_13600</name>
</gene>
<reference evidence="3" key="1">
    <citation type="journal article" date="2020" name="Appl. Environ. Microbiol.">
        <title>Diazotrophic Anaeromyxobacter Isolates from Soils.</title>
        <authorList>
            <person name="Masuda Y."/>
            <person name="Yamanaka H."/>
            <person name="Xu Z.X."/>
            <person name="Shiratori Y."/>
            <person name="Aono T."/>
            <person name="Amachi S."/>
            <person name="Senoo K."/>
            <person name="Itoh H."/>
        </authorList>
    </citation>
    <scope>NUCLEOTIDE SEQUENCE [LARGE SCALE GENOMIC DNA]</scope>
    <source>
        <strain evidence="3">R267</strain>
    </source>
</reference>
<feature type="region of interest" description="Disordered" evidence="1">
    <location>
        <begin position="109"/>
        <end position="133"/>
    </location>
</feature>
<dbReference type="Proteomes" id="UP000503640">
    <property type="component" value="Unassembled WGS sequence"/>
</dbReference>